<proteinExistence type="predicted"/>
<organism evidence="1 2">
    <name type="scientific">Sphingobium wenxiniae (strain DSM 21828 / CGMCC 1.7748 / JZ-1)</name>
    <dbReference type="NCBI Taxonomy" id="595605"/>
    <lineage>
        <taxon>Bacteria</taxon>
        <taxon>Pseudomonadati</taxon>
        <taxon>Pseudomonadota</taxon>
        <taxon>Alphaproteobacteria</taxon>
        <taxon>Sphingomonadales</taxon>
        <taxon>Sphingomonadaceae</taxon>
        <taxon>Sphingobium</taxon>
    </lineage>
</organism>
<evidence type="ECO:0000313" key="1">
    <source>
        <dbReference type="EMBL" id="TWH89491.1"/>
    </source>
</evidence>
<dbReference type="RefSeq" id="WP_158636711.1">
    <property type="nucleotide sequence ID" value="NZ_JACIIY010000031.1"/>
</dbReference>
<gene>
    <name evidence="1" type="ORF">IQ35_03770</name>
</gene>
<dbReference type="EMBL" id="VLKK01000029">
    <property type="protein sequence ID" value="TWH89491.1"/>
    <property type="molecule type" value="Genomic_DNA"/>
</dbReference>
<sequence>MTAPARTARQLARDLSRLSPDWRDPERFFLNRNEIERALQRLAKELDNHHG</sequence>
<dbReference type="AlphaFoldDB" id="A0A562K233"/>
<evidence type="ECO:0000313" key="2">
    <source>
        <dbReference type="Proteomes" id="UP000316624"/>
    </source>
</evidence>
<keyword evidence="2" id="KW-1185">Reference proteome</keyword>
<accession>A0A562K233</accession>
<name>A0A562K233_SPHWJ</name>
<protein>
    <submittedName>
        <fullName evidence="1">Uncharacterized protein</fullName>
    </submittedName>
</protein>
<reference evidence="1 2" key="1">
    <citation type="journal article" date="2015" name="Stand. Genomic Sci.">
        <title>Genomic Encyclopedia of Bacterial and Archaeal Type Strains, Phase III: the genomes of soil and plant-associated and newly described type strains.</title>
        <authorList>
            <person name="Whitman W.B."/>
            <person name="Woyke T."/>
            <person name="Klenk H.P."/>
            <person name="Zhou Y."/>
            <person name="Lilburn T.G."/>
            <person name="Beck B.J."/>
            <person name="De Vos P."/>
            <person name="Vandamme P."/>
            <person name="Eisen J.A."/>
            <person name="Garrity G."/>
            <person name="Hugenholtz P."/>
            <person name="Kyrpides N.C."/>
        </authorList>
    </citation>
    <scope>NUCLEOTIDE SEQUENCE [LARGE SCALE GENOMIC DNA]</scope>
    <source>
        <strain evidence="1 2">CGMCC 1.7748</strain>
    </source>
</reference>
<dbReference type="Proteomes" id="UP000316624">
    <property type="component" value="Unassembled WGS sequence"/>
</dbReference>
<comment type="caution">
    <text evidence="1">The sequence shown here is derived from an EMBL/GenBank/DDBJ whole genome shotgun (WGS) entry which is preliminary data.</text>
</comment>